<sequence length="67" mass="7767">MFSIDFWTTTNMSLFWDYAKVLLETTAPGVMIWFALIGVGMLLTIVVGAWKESAKKDNDDDYDYKEY</sequence>
<dbReference type="EMBL" id="JAUSUN010000005">
    <property type="protein sequence ID" value="MDQ0412897.1"/>
    <property type="molecule type" value="Genomic_DNA"/>
</dbReference>
<dbReference type="RefSeq" id="WP_307191438.1">
    <property type="nucleotide sequence ID" value="NZ_JAUSUN010000005.1"/>
</dbReference>
<evidence type="ECO:0000313" key="2">
    <source>
        <dbReference type="EMBL" id="MDQ0412897.1"/>
    </source>
</evidence>
<evidence type="ECO:0000313" key="3">
    <source>
        <dbReference type="Proteomes" id="UP001242313"/>
    </source>
</evidence>
<reference evidence="2 3" key="1">
    <citation type="submission" date="2023-07" db="EMBL/GenBank/DDBJ databases">
        <title>Genomic Encyclopedia of Type Strains, Phase IV (KMG-IV): sequencing the most valuable type-strain genomes for metagenomic binning, comparative biology and taxonomic classification.</title>
        <authorList>
            <person name="Goeker M."/>
        </authorList>
    </citation>
    <scope>NUCLEOTIDE SEQUENCE [LARGE SCALE GENOMIC DNA]</scope>
    <source>
        <strain evidence="2 3">DSM 19598</strain>
    </source>
</reference>
<gene>
    <name evidence="2" type="ORF">J2S25_001079</name>
</gene>
<protein>
    <recommendedName>
        <fullName evidence="4">PTS ascorbate transporter subunit IIC</fullName>
    </recommendedName>
</protein>
<keyword evidence="1" id="KW-0472">Membrane</keyword>
<feature type="transmembrane region" description="Helical" evidence="1">
    <location>
        <begin position="30"/>
        <end position="50"/>
    </location>
</feature>
<organism evidence="2 3">
    <name type="scientific">Mesobacillus stamsii</name>
    <dbReference type="NCBI Taxonomy" id="225347"/>
    <lineage>
        <taxon>Bacteria</taxon>
        <taxon>Bacillati</taxon>
        <taxon>Bacillota</taxon>
        <taxon>Bacilli</taxon>
        <taxon>Bacillales</taxon>
        <taxon>Bacillaceae</taxon>
        <taxon>Mesobacillus</taxon>
    </lineage>
</organism>
<keyword evidence="1" id="KW-1133">Transmembrane helix</keyword>
<evidence type="ECO:0008006" key="4">
    <source>
        <dbReference type="Google" id="ProtNLM"/>
    </source>
</evidence>
<name>A0ABU0FSI8_9BACI</name>
<evidence type="ECO:0000256" key="1">
    <source>
        <dbReference type="SAM" id="Phobius"/>
    </source>
</evidence>
<comment type="caution">
    <text evidence="2">The sequence shown here is derived from an EMBL/GenBank/DDBJ whole genome shotgun (WGS) entry which is preliminary data.</text>
</comment>
<keyword evidence="1" id="KW-0812">Transmembrane</keyword>
<keyword evidence="3" id="KW-1185">Reference proteome</keyword>
<accession>A0ABU0FSI8</accession>
<proteinExistence type="predicted"/>
<dbReference type="Proteomes" id="UP001242313">
    <property type="component" value="Unassembled WGS sequence"/>
</dbReference>